<feature type="region of interest" description="Disordered" evidence="2">
    <location>
        <begin position="1124"/>
        <end position="1146"/>
    </location>
</feature>
<protein>
    <submittedName>
        <fullName evidence="3">Uncharacterized protein</fullName>
    </submittedName>
</protein>
<keyword evidence="1" id="KW-0175">Coiled coil</keyword>
<comment type="caution">
    <text evidence="3">The sequence shown here is derived from an EMBL/GenBank/DDBJ whole genome shotgun (WGS) entry which is preliminary data.</text>
</comment>
<evidence type="ECO:0000256" key="1">
    <source>
        <dbReference type="SAM" id="Coils"/>
    </source>
</evidence>
<feature type="region of interest" description="Disordered" evidence="2">
    <location>
        <begin position="1289"/>
        <end position="1309"/>
    </location>
</feature>
<feature type="region of interest" description="Disordered" evidence="2">
    <location>
        <begin position="750"/>
        <end position="774"/>
    </location>
</feature>
<evidence type="ECO:0000256" key="2">
    <source>
        <dbReference type="SAM" id="MobiDB-lite"/>
    </source>
</evidence>
<feature type="compositionally biased region" description="Polar residues" evidence="2">
    <location>
        <begin position="960"/>
        <end position="974"/>
    </location>
</feature>
<feature type="region of interest" description="Disordered" evidence="2">
    <location>
        <begin position="1408"/>
        <end position="1437"/>
    </location>
</feature>
<dbReference type="Proteomes" id="UP001381693">
    <property type="component" value="Unassembled WGS sequence"/>
</dbReference>
<feature type="compositionally biased region" description="Polar residues" evidence="2">
    <location>
        <begin position="984"/>
        <end position="993"/>
    </location>
</feature>
<feature type="coiled-coil region" evidence="1">
    <location>
        <begin position="219"/>
        <end position="275"/>
    </location>
</feature>
<proteinExistence type="predicted"/>
<feature type="region of interest" description="Disordered" evidence="2">
    <location>
        <begin position="543"/>
        <end position="569"/>
    </location>
</feature>
<dbReference type="EMBL" id="JAXCGZ010000425">
    <property type="protein sequence ID" value="KAK7086008.1"/>
    <property type="molecule type" value="Genomic_DNA"/>
</dbReference>
<feature type="compositionally biased region" description="Polar residues" evidence="2">
    <location>
        <begin position="1379"/>
        <end position="1388"/>
    </location>
</feature>
<feature type="compositionally biased region" description="Basic and acidic residues" evidence="2">
    <location>
        <begin position="122"/>
        <end position="140"/>
    </location>
</feature>
<feature type="compositionally biased region" description="Basic and acidic residues" evidence="2">
    <location>
        <begin position="325"/>
        <end position="352"/>
    </location>
</feature>
<evidence type="ECO:0000313" key="3">
    <source>
        <dbReference type="EMBL" id="KAK7086008.1"/>
    </source>
</evidence>
<accession>A0AAN8XUJ7</accession>
<gene>
    <name evidence="3" type="ORF">SK128_008285</name>
</gene>
<name>A0AAN8XUJ7_HALRR</name>
<feature type="compositionally biased region" description="Low complexity" evidence="2">
    <location>
        <begin position="763"/>
        <end position="772"/>
    </location>
</feature>
<feature type="region of interest" description="Disordered" evidence="2">
    <location>
        <begin position="321"/>
        <end position="352"/>
    </location>
</feature>
<organism evidence="3 4">
    <name type="scientific">Halocaridina rubra</name>
    <name type="common">Hawaiian red shrimp</name>
    <dbReference type="NCBI Taxonomy" id="373956"/>
    <lineage>
        <taxon>Eukaryota</taxon>
        <taxon>Metazoa</taxon>
        <taxon>Ecdysozoa</taxon>
        <taxon>Arthropoda</taxon>
        <taxon>Crustacea</taxon>
        <taxon>Multicrustacea</taxon>
        <taxon>Malacostraca</taxon>
        <taxon>Eumalacostraca</taxon>
        <taxon>Eucarida</taxon>
        <taxon>Decapoda</taxon>
        <taxon>Pleocyemata</taxon>
        <taxon>Caridea</taxon>
        <taxon>Atyoidea</taxon>
        <taxon>Atyidae</taxon>
        <taxon>Halocaridina</taxon>
    </lineage>
</organism>
<feature type="compositionally biased region" description="Polar residues" evidence="2">
    <location>
        <begin position="1353"/>
        <end position="1372"/>
    </location>
</feature>
<feature type="region of interest" description="Disordered" evidence="2">
    <location>
        <begin position="119"/>
        <end position="140"/>
    </location>
</feature>
<feature type="region of interest" description="Disordered" evidence="2">
    <location>
        <begin position="1032"/>
        <end position="1063"/>
    </location>
</feature>
<keyword evidence="4" id="KW-1185">Reference proteome</keyword>
<feature type="compositionally biased region" description="Polar residues" evidence="2">
    <location>
        <begin position="1409"/>
        <end position="1436"/>
    </location>
</feature>
<reference evidence="3 4" key="1">
    <citation type="submission" date="2023-11" db="EMBL/GenBank/DDBJ databases">
        <title>Halocaridina rubra genome assembly.</title>
        <authorList>
            <person name="Smith C."/>
        </authorList>
    </citation>
    <scope>NUCLEOTIDE SEQUENCE [LARGE SCALE GENOMIC DNA]</scope>
    <source>
        <strain evidence="3">EP-1</strain>
        <tissue evidence="3">Whole</tissue>
    </source>
</reference>
<sequence length="1470" mass="164782">MAVVKGTNLRLDPREVEEAIKEERKKWRVFRLQQVREQARQEAERVRGAVRRKHAHVMEAVRQEVLLKWNEEKENRVLHLQEEYDSCFKALGTAHKDAKDQPDANKLLAQNTAINRQKAVRRGKEARRANMEEETHNQSDKMRVMQLRTHALKKEKLRANRIAQLPTPAVFKPKKIVIPEPVPKVQLYEHGTLTTTNYVPKDIIVEKEIATTKPNAYKVAEAKEREQAAVKAKERAEIKENEKRVDKRGKAALQKEHLHRKYKKLIDQLDEAQRSHHLSAYLKGSDAGLFETEEMRLKKQATHQHNMETAAERVLQGKMTMASHEFSKESEETAEESDLKEISSESKRDDTLDTLSARERQFRALPEEIRETRNRIIERVIASDDSSFNGNERIQEKSKISDGADVRKAMETDKENLRKSNKTIEHSKLSQEVDHLTARDAVPLIKPRIEKEQDPTISRDTVPFIIPHIEKQTMPSDLLNIISNKASPSGLRKDAHSNDIHFTETVPVHLLASDRKYKRLPTEVVSKAVDELTLPKQVVLSAKDGHEVPTRGSSSVDSSSEGTVLPPSSDDIEIKIHLSGDSRDSPISSITSSHTPLYRTTKPELPIHVEGRGTRCPNESLHNVDSSTEYLSLPSHFSPGRFNLACQENLSKIQQQRLIIQKMLEGRPASEEHLWPITYMQEMSEEGKGRRPLSKREKFELKKKEILHHYLRKLLNAKDEEIFQMSASTVEGSAITISSLNALVESLNRPGDESTLPSLITPSDSSSVRISSPYPDIDEVPTKLTNSSELILSSKSESSSSNHQEIVGDSSQLITDINAVFPGHHSVQSLGRSHGVLAQDVEHDIAKSGDQVLGNPQTYDLEQRSLGFPLQDLNHKLIPHIHSMIHPPPGHSDMHHPHFISDHILPSKAYRSPIPSRKSLELSKQLSRVPEPPDIPSSSPSVSNTKSGEENLRPPRAHCSLSSPRKSLELTRQISKAPEPLDIPSSSPSVSDLTESRDANLQRELQILEQLQTLQRIKQTLILKKNALEKDGEQGYKPSQENKSVTEPADKSAQEIRSGQQGARISLTQRIGQAHSKSDLDEDLLSVISKCTSNSPQSDVIYDSKTVRPALVTSGAPSDERLRFRESSSQLSQSQTRYRTGRPELHKSSTFSAADLPSRRVISPNQSLMGTNKKHLLPEATVTSVKEASLHSQESLADTGFRPLIPEKSVGVNSTNFHLQTSLVNTDFRPFIPDKSRDLIGTNFHTQASLADTELRPIIPDKSSDLNRANETKIQSDVSNTQVEIIMDQQSGHQRCRESQPTLTSASQYTSQRVFEAGAPLEKGNSNGAPSQSDRSKEVLADELLDRHREDQTSLTSASQYISPRGSEISTTLEKKKSNGTPSHSSISKEVLPDVLLDKRLAEGLSYPQDITQKTSQESSPITSISRKNSSDSVTSIPDMGEILQRFGLTWAQSMIRKMDRTEEHSSSGN</sequence>
<feature type="region of interest" description="Disordered" evidence="2">
    <location>
        <begin position="1347"/>
        <end position="1391"/>
    </location>
</feature>
<feature type="compositionally biased region" description="Polar residues" evidence="2">
    <location>
        <begin position="1127"/>
        <end position="1138"/>
    </location>
</feature>
<feature type="region of interest" description="Disordered" evidence="2">
    <location>
        <begin position="923"/>
        <end position="997"/>
    </location>
</feature>
<evidence type="ECO:0000313" key="4">
    <source>
        <dbReference type="Proteomes" id="UP001381693"/>
    </source>
</evidence>